<dbReference type="Proteomes" id="UP000490386">
    <property type="component" value="Unassembled WGS sequence"/>
</dbReference>
<dbReference type="InterPro" id="IPR017853">
    <property type="entry name" value="GH"/>
</dbReference>
<feature type="domain" description="Glycosyl hydrolase family 13 catalytic" evidence="5">
    <location>
        <begin position="197"/>
        <end position="629"/>
    </location>
</feature>
<feature type="region of interest" description="Disordered" evidence="4">
    <location>
        <begin position="1"/>
        <end position="69"/>
    </location>
</feature>
<dbReference type="InterPro" id="IPR013780">
    <property type="entry name" value="Glyco_hydro_b"/>
</dbReference>
<dbReference type="InterPro" id="IPR004193">
    <property type="entry name" value="Glyco_hydro_13_N"/>
</dbReference>
<evidence type="ECO:0000313" key="6">
    <source>
        <dbReference type="EMBL" id="KAB1637874.1"/>
    </source>
</evidence>
<protein>
    <submittedName>
        <fullName evidence="6">Glycogen debranching protein GlgX</fullName>
    </submittedName>
</protein>
<reference evidence="6 7" key="1">
    <citation type="submission" date="2019-09" db="EMBL/GenBank/DDBJ databases">
        <title>Phylogeny of genus Pseudoclavibacter and closely related genus.</title>
        <authorList>
            <person name="Li Y."/>
        </authorList>
    </citation>
    <scope>NUCLEOTIDE SEQUENCE [LARGE SCALE GENOMIC DNA]</scope>
    <source>
        <strain evidence="6 7">THG-MD12</strain>
    </source>
</reference>
<dbReference type="SMART" id="SM00642">
    <property type="entry name" value="Aamy"/>
    <property type="match status" value="1"/>
</dbReference>
<comment type="caution">
    <text evidence="6">The sequence shown here is derived from an EMBL/GenBank/DDBJ whole genome shotgun (WGS) entry which is preliminary data.</text>
</comment>
<dbReference type="Gene3D" id="2.60.40.1180">
    <property type="entry name" value="Golgi alpha-mannosidase II"/>
    <property type="match status" value="1"/>
</dbReference>
<dbReference type="GO" id="GO:0005980">
    <property type="term" value="P:glycogen catabolic process"/>
    <property type="evidence" value="ECO:0007669"/>
    <property type="project" value="InterPro"/>
</dbReference>
<keyword evidence="7" id="KW-1185">Reference proteome</keyword>
<dbReference type="NCBIfam" id="TIGR02100">
    <property type="entry name" value="glgX_debranch"/>
    <property type="match status" value="1"/>
</dbReference>
<comment type="similarity">
    <text evidence="1">Belongs to the glycosyl hydrolase 13 family.</text>
</comment>
<evidence type="ECO:0000256" key="1">
    <source>
        <dbReference type="ARBA" id="ARBA00008061"/>
    </source>
</evidence>
<dbReference type="OrthoDB" id="3236218at2"/>
<gene>
    <name evidence="6" type="primary">glgX</name>
    <name evidence="6" type="ORF">F8O03_09730</name>
</gene>
<dbReference type="EMBL" id="WBJX01000003">
    <property type="protein sequence ID" value="KAB1637874.1"/>
    <property type="molecule type" value="Genomic_DNA"/>
</dbReference>
<dbReference type="InterPro" id="IPR011837">
    <property type="entry name" value="Glycogen_debranch_GlgX"/>
</dbReference>
<evidence type="ECO:0000259" key="5">
    <source>
        <dbReference type="SMART" id="SM00642"/>
    </source>
</evidence>
<dbReference type="InterPro" id="IPR006047">
    <property type="entry name" value="GH13_cat_dom"/>
</dbReference>
<sequence>MLPPRGSEWGDGKRRPTGWENGDARGCAPRVPGRTSAEARAGCPTLNGGVPRRGSAPPPLEGLPLSHSDRSRPYPLGFSTVAGRSNFAVYSETADAVYVCTFDESGSETRTLLEERTGHVFHGFVDALQVGTRYGIRVDGPWAPEQGLRHNVNKLLLDPHATAIEGQYSWSQAVFGHDMNEPEQRDDTDSAGSVPLSVVTDPSFDWGDDASPRVPLDQTVIYEVHVKGYTQLHPEVPEEIRGTYAGLAHPAAIKHLVDLGVTSVELLPVQQFVQDSHLEEKGLRNYWGYNSIGFFAPHGDYAAAGDGGGQVAEFKELVKALHAAGLEVILDVVYNHTAEGNHLGPTLSLKGLDNAAYYRLVEGDESHYFDTTGTGNSVNVSHPAALGLIMDSLRYWVTEMHVDGFRFDLATTLTRQGGDAELHSAFLTLIQQDPVLAPVKMIAEPWDTAGYQVGGFPADWSEWNGKFRDDARDYWNGSDATLGTTAQRILGSPDVYEASRRSPLSSVNFITAHDGFTLADLTSYNDKHNAANGEDNQDGESDNRSANGGAEGPTDDEAVNERRARKRRNLLATLLLSAGVPMILGGDELGRTQGGNNNAYCQDNEISWFDWEAVDGDLLEFTRTLISLRAEHPALRPVWFRQAPDTGADATVDVLRSDALGFDDADWDNPEARSIAFVFSHTGADSFALLLNAAENAVEFTVPDAPHGTWELALSSDDEQQVSDPVTTLMVKEGSFTLLRSPLQR</sequence>
<evidence type="ECO:0000313" key="7">
    <source>
        <dbReference type="Proteomes" id="UP000490386"/>
    </source>
</evidence>
<dbReference type="SUPFAM" id="SSF81296">
    <property type="entry name" value="E set domains"/>
    <property type="match status" value="1"/>
</dbReference>
<name>A0A7J5B1T2_9MICO</name>
<dbReference type="PANTHER" id="PTHR43002">
    <property type="entry name" value="GLYCOGEN DEBRANCHING ENZYME"/>
    <property type="match status" value="1"/>
</dbReference>
<keyword evidence="2" id="KW-0378">Hydrolase</keyword>
<dbReference type="Gene3D" id="2.60.40.10">
    <property type="entry name" value="Immunoglobulins"/>
    <property type="match status" value="1"/>
</dbReference>
<dbReference type="InterPro" id="IPR013783">
    <property type="entry name" value="Ig-like_fold"/>
</dbReference>
<organism evidence="6 7">
    <name type="scientific">Pseudoclavibacter terrae</name>
    <dbReference type="NCBI Taxonomy" id="1530195"/>
    <lineage>
        <taxon>Bacteria</taxon>
        <taxon>Bacillati</taxon>
        <taxon>Actinomycetota</taxon>
        <taxon>Actinomycetes</taxon>
        <taxon>Micrococcales</taxon>
        <taxon>Microbacteriaceae</taxon>
        <taxon>Pseudoclavibacter</taxon>
    </lineage>
</organism>
<evidence type="ECO:0000256" key="2">
    <source>
        <dbReference type="ARBA" id="ARBA00022801"/>
    </source>
</evidence>
<dbReference type="SUPFAM" id="SSF51445">
    <property type="entry name" value="(Trans)glycosidases"/>
    <property type="match status" value="1"/>
</dbReference>
<dbReference type="InterPro" id="IPR014756">
    <property type="entry name" value="Ig_E-set"/>
</dbReference>
<dbReference type="GO" id="GO:0004135">
    <property type="term" value="F:amylo-alpha-1,6-glucosidase activity"/>
    <property type="evidence" value="ECO:0007669"/>
    <property type="project" value="InterPro"/>
</dbReference>
<feature type="region of interest" description="Disordered" evidence="4">
    <location>
        <begin position="527"/>
        <end position="561"/>
    </location>
</feature>
<dbReference type="CDD" id="cd02856">
    <property type="entry name" value="E_set_GDE_Isoamylase_N"/>
    <property type="match status" value="1"/>
</dbReference>
<dbReference type="Gene3D" id="3.20.20.80">
    <property type="entry name" value="Glycosidases"/>
    <property type="match status" value="1"/>
</dbReference>
<proteinExistence type="inferred from homology"/>
<dbReference type="CDD" id="cd11326">
    <property type="entry name" value="AmyAc_Glg_debranch"/>
    <property type="match status" value="1"/>
</dbReference>
<dbReference type="SUPFAM" id="SSF51011">
    <property type="entry name" value="Glycosyl hydrolase domain"/>
    <property type="match status" value="1"/>
</dbReference>
<accession>A0A7J5B1T2</accession>
<dbReference type="Pfam" id="PF02922">
    <property type="entry name" value="CBM_48"/>
    <property type="match status" value="1"/>
</dbReference>
<keyword evidence="3" id="KW-0326">Glycosidase</keyword>
<evidence type="ECO:0000256" key="4">
    <source>
        <dbReference type="SAM" id="MobiDB-lite"/>
    </source>
</evidence>
<evidence type="ECO:0000256" key="3">
    <source>
        <dbReference type="ARBA" id="ARBA00023295"/>
    </source>
</evidence>
<dbReference type="AlphaFoldDB" id="A0A7J5B1T2"/>
<dbReference type="InterPro" id="IPR044505">
    <property type="entry name" value="GlgX_Isoamylase_N_E_set"/>
</dbReference>